<evidence type="ECO:0000259" key="2">
    <source>
        <dbReference type="Pfam" id="PF07683"/>
    </source>
</evidence>
<dbReference type="PANTHER" id="PTHR13748:SF62">
    <property type="entry name" value="COBW DOMAIN-CONTAINING PROTEIN"/>
    <property type="match status" value="1"/>
</dbReference>
<feature type="domain" description="CobW C-terminal" evidence="2">
    <location>
        <begin position="222"/>
        <end position="288"/>
    </location>
</feature>
<name>A0A1W2BF16_9FIRM</name>
<sequence length="312" mass="34510">MENRPIKLYLLTGFLGSGKTTFLKKIMAVLADKKTGILMNEFGKISVDGILLKQNGIDIVEINNGSVFCSCLKGAFIDALIAYSELPIEYLFVEASGMADPSSIEHILHTVVGKVKGKQYDYQGAICVVDALNFLDQADVLLAIERQVAASNLIIINKVDLIEEPVLQEVEQRILTINPAAEVLKASHCEISTEFLNRKLKKTEYTSFQESCNTSANRPVAHIITADGVFDQEVFGDFLQALVPWALRIKGFFRLTDGWKQVDVVGTQIEIKPTAISRPVSELVVISAQGLPALNEIYANWDKRFTAKMSLQ</sequence>
<dbReference type="InterPro" id="IPR011629">
    <property type="entry name" value="CobW-like_C"/>
</dbReference>
<dbReference type="RefSeq" id="WP_084575636.1">
    <property type="nucleotide sequence ID" value="NZ_CP155572.1"/>
</dbReference>
<dbReference type="Proteomes" id="UP000192738">
    <property type="component" value="Unassembled WGS sequence"/>
</dbReference>
<dbReference type="AlphaFoldDB" id="A0A1W2BF16"/>
<accession>A0A1W2BF16</accession>
<evidence type="ECO:0000313" key="4">
    <source>
        <dbReference type="Proteomes" id="UP000192738"/>
    </source>
</evidence>
<dbReference type="Gene3D" id="3.40.50.300">
    <property type="entry name" value="P-loop containing nucleotide triphosphate hydrolases"/>
    <property type="match status" value="1"/>
</dbReference>
<dbReference type="STRING" id="112901.SAMN04488500_107130"/>
<keyword evidence="4" id="KW-1185">Reference proteome</keyword>
<dbReference type="CDD" id="cd03112">
    <property type="entry name" value="CobW-like"/>
    <property type="match status" value="1"/>
</dbReference>
<evidence type="ECO:0000313" key="3">
    <source>
        <dbReference type="EMBL" id="SMC71340.1"/>
    </source>
</evidence>
<dbReference type="PANTHER" id="PTHR13748">
    <property type="entry name" value="COBW-RELATED"/>
    <property type="match status" value="1"/>
</dbReference>
<protein>
    <submittedName>
        <fullName evidence="3">GTPase, G3E family</fullName>
    </submittedName>
</protein>
<proteinExistence type="predicted"/>
<dbReference type="InterPro" id="IPR003495">
    <property type="entry name" value="CobW/HypB/UreG_nucleotide-bd"/>
</dbReference>
<gene>
    <name evidence="3" type="ORF">SAMN04488500_107130</name>
</gene>
<dbReference type="InterPro" id="IPR051316">
    <property type="entry name" value="Zinc-reg_GTPase_activator"/>
</dbReference>
<dbReference type="GO" id="GO:0005737">
    <property type="term" value="C:cytoplasm"/>
    <property type="evidence" value="ECO:0007669"/>
    <property type="project" value="TreeGrafter"/>
</dbReference>
<dbReference type="Pfam" id="PF02492">
    <property type="entry name" value="cobW"/>
    <property type="match status" value="1"/>
</dbReference>
<reference evidence="3 4" key="1">
    <citation type="submission" date="2017-04" db="EMBL/GenBank/DDBJ databases">
        <authorList>
            <person name="Afonso C.L."/>
            <person name="Miller P.J."/>
            <person name="Scott M.A."/>
            <person name="Spackman E."/>
            <person name="Goraichik I."/>
            <person name="Dimitrov K.M."/>
            <person name="Suarez D.L."/>
            <person name="Swayne D.E."/>
        </authorList>
    </citation>
    <scope>NUCLEOTIDE SEQUENCE [LARGE SCALE GENOMIC DNA]</scope>
    <source>
        <strain evidence="3 4">DSM 5090</strain>
    </source>
</reference>
<dbReference type="OrthoDB" id="9808822at2"/>
<dbReference type="InterPro" id="IPR027417">
    <property type="entry name" value="P-loop_NTPase"/>
</dbReference>
<evidence type="ECO:0000259" key="1">
    <source>
        <dbReference type="Pfam" id="PF02492"/>
    </source>
</evidence>
<dbReference type="EMBL" id="FWXI01000007">
    <property type="protein sequence ID" value="SMC71340.1"/>
    <property type="molecule type" value="Genomic_DNA"/>
</dbReference>
<dbReference type="SUPFAM" id="SSF52540">
    <property type="entry name" value="P-loop containing nucleoside triphosphate hydrolases"/>
    <property type="match status" value="1"/>
</dbReference>
<feature type="domain" description="CobW/HypB/UreG nucleotide-binding" evidence="1">
    <location>
        <begin position="9"/>
        <end position="184"/>
    </location>
</feature>
<organism evidence="3 4">
    <name type="scientific">Sporomusa malonica</name>
    <dbReference type="NCBI Taxonomy" id="112901"/>
    <lineage>
        <taxon>Bacteria</taxon>
        <taxon>Bacillati</taxon>
        <taxon>Bacillota</taxon>
        <taxon>Negativicutes</taxon>
        <taxon>Selenomonadales</taxon>
        <taxon>Sporomusaceae</taxon>
        <taxon>Sporomusa</taxon>
    </lineage>
</organism>
<dbReference type="Pfam" id="PF07683">
    <property type="entry name" value="CobW_C"/>
    <property type="match status" value="1"/>
</dbReference>